<dbReference type="PANTHER" id="PTHR34846:SF7">
    <property type="entry name" value="BLL7811 PROTEIN"/>
    <property type="match status" value="1"/>
</dbReference>
<dbReference type="InterPro" id="IPR029032">
    <property type="entry name" value="AhpD-like"/>
</dbReference>
<evidence type="ECO:0000259" key="1">
    <source>
        <dbReference type="Pfam" id="PF02627"/>
    </source>
</evidence>
<organism evidence="2 3">
    <name type="scientific">Microbacterium kyungheense</name>
    <dbReference type="NCBI Taxonomy" id="1263636"/>
    <lineage>
        <taxon>Bacteria</taxon>
        <taxon>Bacillati</taxon>
        <taxon>Actinomycetota</taxon>
        <taxon>Actinomycetes</taxon>
        <taxon>Micrococcales</taxon>
        <taxon>Microbacteriaceae</taxon>
        <taxon>Microbacterium</taxon>
    </lineage>
</organism>
<sequence>MTTTTLPTSPRMTNPVALLDGASGAIFALMKASRQTDLAHSTLELVHLRVSQINGCSPCVDSGVKSAKQAGETDERLHAVVAWRETPYFTDEERAALALAESATRLADRPDAVSDEVWNDAASFFDERQLAALILYIATTNLFNRLNATTRQLAGRSWN</sequence>
<dbReference type="NCBIfam" id="TIGR00778">
    <property type="entry name" value="ahpD_dom"/>
    <property type="match status" value="1"/>
</dbReference>
<dbReference type="InterPro" id="IPR003779">
    <property type="entry name" value="CMD-like"/>
</dbReference>
<evidence type="ECO:0000313" key="2">
    <source>
        <dbReference type="EMBL" id="TQM24459.1"/>
    </source>
</evidence>
<keyword evidence="3" id="KW-1185">Reference proteome</keyword>
<evidence type="ECO:0000313" key="3">
    <source>
        <dbReference type="Proteomes" id="UP000320235"/>
    </source>
</evidence>
<protein>
    <submittedName>
        <fullName evidence="2">AhpD family alkylhydroperoxidase</fullName>
    </submittedName>
</protein>
<proteinExistence type="predicted"/>
<dbReference type="InterPro" id="IPR004675">
    <property type="entry name" value="AhpD_core"/>
</dbReference>
<gene>
    <name evidence="2" type="ORF">FB391_2975</name>
</gene>
<keyword evidence="2" id="KW-0560">Oxidoreductase</keyword>
<dbReference type="RefSeq" id="WP_221886311.1">
    <property type="nucleotide sequence ID" value="NZ_BAABLH010000006.1"/>
</dbReference>
<dbReference type="EMBL" id="VFPE01000004">
    <property type="protein sequence ID" value="TQM24459.1"/>
    <property type="molecule type" value="Genomic_DNA"/>
</dbReference>
<name>A0A543ESH1_9MICO</name>
<reference evidence="2 3" key="1">
    <citation type="submission" date="2019-06" db="EMBL/GenBank/DDBJ databases">
        <title>Sequencing the genomes of 1000 actinobacteria strains.</title>
        <authorList>
            <person name="Klenk H.-P."/>
        </authorList>
    </citation>
    <scope>NUCLEOTIDE SEQUENCE [LARGE SCALE GENOMIC DNA]</scope>
    <source>
        <strain evidence="2 3">DSM 105492</strain>
    </source>
</reference>
<dbReference type="Gene3D" id="1.20.1290.10">
    <property type="entry name" value="AhpD-like"/>
    <property type="match status" value="1"/>
</dbReference>
<dbReference type="GO" id="GO:0051920">
    <property type="term" value="F:peroxiredoxin activity"/>
    <property type="evidence" value="ECO:0007669"/>
    <property type="project" value="InterPro"/>
</dbReference>
<dbReference type="PANTHER" id="PTHR34846">
    <property type="entry name" value="4-CARBOXYMUCONOLACTONE DECARBOXYLASE FAMILY PROTEIN (AFU_ORTHOLOGUE AFUA_6G11590)"/>
    <property type="match status" value="1"/>
</dbReference>
<feature type="domain" description="Carboxymuconolactone decarboxylase-like" evidence="1">
    <location>
        <begin position="27"/>
        <end position="101"/>
    </location>
</feature>
<dbReference type="Proteomes" id="UP000320235">
    <property type="component" value="Unassembled WGS sequence"/>
</dbReference>
<dbReference type="SUPFAM" id="SSF69118">
    <property type="entry name" value="AhpD-like"/>
    <property type="match status" value="1"/>
</dbReference>
<comment type="caution">
    <text evidence="2">The sequence shown here is derived from an EMBL/GenBank/DDBJ whole genome shotgun (WGS) entry which is preliminary data.</text>
</comment>
<dbReference type="Pfam" id="PF02627">
    <property type="entry name" value="CMD"/>
    <property type="match status" value="1"/>
</dbReference>
<accession>A0A543ESH1</accession>
<keyword evidence="2" id="KW-0575">Peroxidase</keyword>
<dbReference type="AlphaFoldDB" id="A0A543ESH1"/>